<comment type="caution">
    <text evidence="1">The sequence shown here is derived from an EMBL/GenBank/DDBJ whole genome shotgun (WGS) entry which is preliminary data.</text>
</comment>
<accession>A0A6B3NJV9</accession>
<evidence type="ECO:0000313" key="1">
    <source>
        <dbReference type="EMBL" id="NER29508.1"/>
    </source>
</evidence>
<sequence length="181" mass="20441">METILFAVLFLFAYLVLVHRFFSPRDQGVKLVKIATKTSPVAQNTDNLPQAKLASEMIETSTQIQQERRVDDITYQMVETAQLPKLQLHTSDSFEPLETSQPLLETIAVPDTVVGQPENTKIPETILQTSQHLELSENSCQTKEQGVVYQAFMKTLEDFRRLTFLISQGTSASSEKHLISK</sequence>
<proteinExistence type="predicted"/>
<gene>
    <name evidence="1" type="ORF">F6J89_18250</name>
</gene>
<protein>
    <submittedName>
        <fullName evidence="1">Uncharacterized protein</fullName>
    </submittedName>
</protein>
<dbReference type="AlphaFoldDB" id="A0A6B3NJV9"/>
<dbReference type="EMBL" id="JAAHFQ010000379">
    <property type="protein sequence ID" value="NER29508.1"/>
    <property type="molecule type" value="Genomic_DNA"/>
</dbReference>
<reference evidence="1" key="1">
    <citation type="submission" date="2019-11" db="EMBL/GenBank/DDBJ databases">
        <title>Genomic insights into an expanded diversity of filamentous marine cyanobacteria reveals the extraordinary biosynthetic potential of Moorea and Okeania.</title>
        <authorList>
            <person name="Ferreira Leao T."/>
            <person name="Wang M."/>
            <person name="Moss N."/>
            <person name="Da Silva R."/>
            <person name="Sanders J."/>
            <person name="Nurk S."/>
            <person name="Gurevich A."/>
            <person name="Humphrey G."/>
            <person name="Reher R."/>
            <person name="Zhu Q."/>
            <person name="Belda-Ferre P."/>
            <person name="Glukhov E."/>
            <person name="Rex R."/>
            <person name="Dorrestein P.C."/>
            <person name="Knight R."/>
            <person name="Pevzner P."/>
            <person name="Gerwick W.H."/>
            <person name="Gerwick L."/>
        </authorList>
    </citation>
    <scope>NUCLEOTIDE SEQUENCE</scope>
    <source>
        <strain evidence="1">SIO1C4</strain>
    </source>
</reference>
<organism evidence="1">
    <name type="scientific">Symploca sp. SIO1C4</name>
    <dbReference type="NCBI Taxonomy" id="2607765"/>
    <lineage>
        <taxon>Bacteria</taxon>
        <taxon>Bacillati</taxon>
        <taxon>Cyanobacteriota</taxon>
        <taxon>Cyanophyceae</taxon>
        <taxon>Coleofasciculales</taxon>
        <taxon>Coleofasciculaceae</taxon>
        <taxon>Symploca</taxon>
    </lineage>
</organism>
<name>A0A6B3NJV9_9CYAN</name>